<protein>
    <submittedName>
        <fullName evidence="1">Uncharacterized protein</fullName>
    </submittedName>
</protein>
<accession>A0ACB9HPC7</accession>
<keyword evidence="2" id="KW-1185">Reference proteome</keyword>
<comment type="caution">
    <text evidence="1">The sequence shown here is derived from an EMBL/GenBank/DDBJ whole genome shotgun (WGS) entry which is preliminary data.</text>
</comment>
<proteinExistence type="predicted"/>
<dbReference type="Proteomes" id="UP001056120">
    <property type="component" value="Linkage Group LG11"/>
</dbReference>
<organism evidence="1 2">
    <name type="scientific">Smallanthus sonchifolius</name>
    <dbReference type="NCBI Taxonomy" id="185202"/>
    <lineage>
        <taxon>Eukaryota</taxon>
        <taxon>Viridiplantae</taxon>
        <taxon>Streptophyta</taxon>
        <taxon>Embryophyta</taxon>
        <taxon>Tracheophyta</taxon>
        <taxon>Spermatophyta</taxon>
        <taxon>Magnoliopsida</taxon>
        <taxon>eudicotyledons</taxon>
        <taxon>Gunneridae</taxon>
        <taxon>Pentapetalae</taxon>
        <taxon>asterids</taxon>
        <taxon>campanulids</taxon>
        <taxon>Asterales</taxon>
        <taxon>Asteraceae</taxon>
        <taxon>Asteroideae</taxon>
        <taxon>Heliantheae alliance</taxon>
        <taxon>Millerieae</taxon>
        <taxon>Smallanthus</taxon>
    </lineage>
</organism>
<gene>
    <name evidence="1" type="ORF">L1987_32923</name>
</gene>
<evidence type="ECO:0000313" key="1">
    <source>
        <dbReference type="EMBL" id="KAI3797662.1"/>
    </source>
</evidence>
<reference evidence="1 2" key="2">
    <citation type="journal article" date="2022" name="Mol. Ecol. Resour.">
        <title>The genomes of chicory, endive, great burdock and yacon provide insights into Asteraceae paleo-polyploidization history and plant inulin production.</title>
        <authorList>
            <person name="Fan W."/>
            <person name="Wang S."/>
            <person name="Wang H."/>
            <person name="Wang A."/>
            <person name="Jiang F."/>
            <person name="Liu H."/>
            <person name="Zhao H."/>
            <person name="Xu D."/>
            <person name="Zhang Y."/>
        </authorList>
    </citation>
    <scope>NUCLEOTIDE SEQUENCE [LARGE SCALE GENOMIC DNA]</scope>
    <source>
        <strain evidence="2">cv. Yunnan</strain>
        <tissue evidence="1">Leaves</tissue>
    </source>
</reference>
<evidence type="ECO:0000313" key="2">
    <source>
        <dbReference type="Proteomes" id="UP001056120"/>
    </source>
</evidence>
<reference evidence="2" key="1">
    <citation type="journal article" date="2022" name="Mol. Ecol. Resour.">
        <title>The genomes of chicory, endive, great burdock and yacon provide insights into Asteraceae palaeo-polyploidization history and plant inulin production.</title>
        <authorList>
            <person name="Fan W."/>
            <person name="Wang S."/>
            <person name="Wang H."/>
            <person name="Wang A."/>
            <person name="Jiang F."/>
            <person name="Liu H."/>
            <person name="Zhao H."/>
            <person name="Xu D."/>
            <person name="Zhang Y."/>
        </authorList>
    </citation>
    <scope>NUCLEOTIDE SEQUENCE [LARGE SCALE GENOMIC DNA]</scope>
    <source>
        <strain evidence="2">cv. Yunnan</strain>
    </source>
</reference>
<dbReference type="EMBL" id="CM042028">
    <property type="protein sequence ID" value="KAI3797662.1"/>
    <property type="molecule type" value="Genomic_DNA"/>
</dbReference>
<sequence>MNNDSEPQVTVTATETQSKKLKEPEHSQVVRTPPSTAGIIIRSPESKRKKSIASKKKPEASKGKGKGKDKVIPKKEKSSKKFKLVDEEIANYATQETANIINVLQKLVHELVKHVGYQPQPTNPDQPIVWTRIAVEPRSQFGQG</sequence>
<name>A0ACB9HPC7_9ASTR</name>